<feature type="non-terminal residue" evidence="1">
    <location>
        <position position="1"/>
    </location>
</feature>
<evidence type="ECO:0000313" key="1">
    <source>
        <dbReference type="EMBL" id="KAF8414782.1"/>
    </source>
</evidence>
<keyword evidence="2" id="KW-1185">Reference proteome</keyword>
<dbReference type="Gene3D" id="3.20.20.70">
    <property type="entry name" value="Aldolase class I"/>
    <property type="match status" value="1"/>
</dbReference>
<comment type="caution">
    <text evidence="1">The sequence shown here is derived from an EMBL/GenBank/DDBJ whole genome shotgun (WGS) entry which is preliminary data.</text>
</comment>
<dbReference type="Proteomes" id="UP001194468">
    <property type="component" value="Unassembled WGS sequence"/>
</dbReference>
<gene>
    <name evidence="1" type="ORF">L210DRAFT_3466086</name>
</gene>
<accession>A0AAD4B9R1</accession>
<organism evidence="1 2">
    <name type="scientific">Boletus edulis BED1</name>
    <dbReference type="NCBI Taxonomy" id="1328754"/>
    <lineage>
        <taxon>Eukaryota</taxon>
        <taxon>Fungi</taxon>
        <taxon>Dikarya</taxon>
        <taxon>Basidiomycota</taxon>
        <taxon>Agaricomycotina</taxon>
        <taxon>Agaricomycetes</taxon>
        <taxon>Agaricomycetidae</taxon>
        <taxon>Boletales</taxon>
        <taxon>Boletineae</taxon>
        <taxon>Boletaceae</taxon>
        <taxon>Boletoideae</taxon>
        <taxon>Boletus</taxon>
    </lineage>
</organism>
<sequence length="64" mass="7095">LLISAGGYTRQTALRTAEDKEGLIAFGRLYISNVSEDIPLTPPDRSKFYQVGNLTPSGYSDWPF</sequence>
<proteinExistence type="predicted"/>
<reference evidence="1" key="2">
    <citation type="journal article" date="2020" name="Nat. Commun.">
        <title>Large-scale genome sequencing of mycorrhizal fungi provides insights into the early evolution of symbiotic traits.</title>
        <authorList>
            <person name="Miyauchi S."/>
            <person name="Kiss E."/>
            <person name="Kuo A."/>
            <person name="Drula E."/>
            <person name="Kohler A."/>
            <person name="Sanchez-Garcia M."/>
            <person name="Morin E."/>
            <person name="Andreopoulos B."/>
            <person name="Barry K.W."/>
            <person name="Bonito G."/>
            <person name="Buee M."/>
            <person name="Carver A."/>
            <person name="Chen C."/>
            <person name="Cichocki N."/>
            <person name="Clum A."/>
            <person name="Culley D."/>
            <person name="Crous P.W."/>
            <person name="Fauchery L."/>
            <person name="Girlanda M."/>
            <person name="Hayes R.D."/>
            <person name="Keri Z."/>
            <person name="LaButti K."/>
            <person name="Lipzen A."/>
            <person name="Lombard V."/>
            <person name="Magnuson J."/>
            <person name="Maillard F."/>
            <person name="Murat C."/>
            <person name="Nolan M."/>
            <person name="Ohm R.A."/>
            <person name="Pangilinan J."/>
            <person name="Pereira M.F."/>
            <person name="Perotto S."/>
            <person name="Peter M."/>
            <person name="Pfister S."/>
            <person name="Riley R."/>
            <person name="Sitrit Y."/>
            <person name="Stielow J.B."/>
            <person name="Szollosi G."/>
            <person name="Zifcakova L."/>
            <person name="Stursova M."/>
            <person name="Spatafora J.W."/>
            <person name="Tedersoo L."/>
            <person name="Vaario L.M."/>
            <person name="Yamada A."/>
            <person name="Yan M."/>
            <person name="Wang P."/>
            <person name="Xu J."/>
            <person name="Bruns T."/>
            <person name="Baldrian P."/>
            <person name="Vilgalys R."/>
            <person name="Dunand C."/>
            <person name="Henrissat B."/>
            <person name="Grigoriev I.V."/>
            <person name="Hibbett D."/>
            <person name="Nagy L.G."/>
            <person name="Martin F.M."/>
        </authorList>
    </citation>
    <scope>NUCLEOTIDE SEQUENCE</scope>
    <source>
        <strain evidence="1">BED1</strain>
    </source>
</reference>
<dbReference type="EMBL" id="WHUW01000429">
    <property type="protein sequence ID" value="KAF8414782.1"/>
    <property type="molecule type" value="Genomic_DNA"/>
</dbReference>
<evidence type="ECO:0000313" key="2">
    <source>
        <dbReference type="Proteomes" id="UP001194468"/>
    </source>
</evidence>
<reference evidence="1" key="1">
    <citation type="submission" date="2019-10" db="EMBL/GenBank/DDBJ databases">
        <authorList>
            <consortium name="DOE Joint Genome Institute"/>
            <person name="Kuo A."/>
            <person name="Miyauchi S."/>
            <person name="Kiss E."/>
            <person name="Drula E."/>
            <person name="Kohler A."/>
            <person name="Sanchez-Garcia M."/>
            <person name="Andreopoulos B."/>
            <person name="Barry K.W."/>
            <person name="Bonito G."/>
            <person name="Buee M."/>
            <person name="Carver A."/>
            <person name="Chen C."/>
            <person name="Cichocki N."/>
            <person name="Clum A."/>
            <person name="Culley D."/>
            <person name="Crous P.W."/>
            <person name="Fauchery L."/>
            <person name="Girlanda M."/>
            <person name="Hayes R."/>
            <person name="Keri Z."/>
            <person name="LaButti K."/>
            <person name="Lipzen A."/>
            <person name="Lombard V."/>
            <person name="Magnuson J."/>
            <person name="Maillard F."/>
            <person name="Morin E."/>
            <person name="Murat C."/>
            <person name="Nolan M."/>
            <person name="Ohm R."/>
            <person name="Pangilinan J."/>
            <person name="Pereira M."/>
            <person name="Perotto S."/>
            <person name="Peter M."/>
            <person name="Riley R."/>
            <person name="Sitrit Y."/>
            <person name="Stielow B."/>
            <person name="Szollosi G."/>
            <person name="Zifcakova L."/>
            <person name="Stursova M."/>
            <person name="Spatafora J.W."/>
            <person name="Tedersoo L."/>
            <person name="Vaario L.-M."/>
            <person name="Yamada A."/>
            <person name="Yan M."/>
            <person name="Wang P."/>
            <person name="Xu J."/>
            <person name="Bruns T."/>
            <person name="Baldrian P."/>
            <person name="Vilgalys R."/>
            <person name="Henrissat B."/>
            <person name="Grigoriev I.V."/>
            <person name="Hibbett D."/>
            <person name="Nagy L.G."/>
            <person name="Martin F.M."/>
        </authorList>
    </citation>
    <scope>NUCLEOTIDE SEQUENCE</scope>
    <source>
        <strain evidence="1">BED1</strain>
    </source>
</reference>
<feature type="non-terminal residue" evidence="1">
    <location>
        <position position="64"/>
    </location>
</feature>
<evidence type="ECO:0008006" key="3">
    <source>
        <dbReference type="Google" id="ProtNLM"/>
    </source>
</evidence>
<dbReference type="AlphaFoldDB" id="A0AAD4B9R1"/>
<dbReference type="InterPro" id="IPR013785">
    <property type="entry name" value="Aldolase_TIM"/>
</dbReference>
<protein>
    <recommendedName>
        <fullName evidence="3">NADH:flavin oxidoreductase/NADH oxidase N-terminal domain-containing protein</fullName>
    </recommendedName>
</protein>
<name>A0AAD4B9R1_BOLED</name>